<sequence length="59" mass="6597">MSDPSSTKNNHQEDTECYLFSKPERGQIRTSTSVHERSSISFNVKSLVLVASVTHEMGI</sequence>
<name>A0AAE8MP38_9HYPO</name>
<comment type="caution">
    <text evidence="1">The sequence shown here is derived from an EMBL/GenBank/DDBJ whole genome shotgun (WGS) entry which is preliminary data.</text>
</comment>
<gene>
    <name evidence="1" type="ORF">FTOL_13732</name>
</gene>
<dbReference type="EMBL" id="ONZP01000987">
    <property type="protein sequence ID" value="SPJ92445.1"/>
    <property type="molecule type" value="Genomic_DNA"/>
</dbReference>
<protein>
    <submittedName>
        <fullName evidence="1">Uncharacterized protein</fullName>
    </submittedName>
</protein>
<keyword evidence="2" id="KW-1185">Reference proteome</keyword>
<proteinExistence type="predicted"/>
<evidence type="ECO:0000313" key="1">
    <source>
        <dbReference type="EMBL" id="SPJ92445.1"/>
    </source>
</evidence>
<dbReference type="AlphaFoldDB" id="A0AAE8MP38"/>
<evidence type="ECO:0000313" key="2">
    <source>
        <dbReference type="Proteomes" id="UP001187734"/>
    </source>
</evidence>
<reference evidence="1" key="1">
    <citation type="submission" date="2018-03" db="EMBL/GenBank/DDBJ databases">
        <authorList>
            <person name="Guldener U."/>
        </authorList>
    </citation>
    <scope>NUCLEOTIDE SEQUENCE</scope>
</reference>
<dbReference type="Proteomes" id="UP001187734">
    <property type="component" value="Unassembled WGS sequence"/>
</dbReference>
<accession>A0AAE8MP38</accession>
<organism evidence="1 2">
    <name type="scientific">Fusarium torulosum</name>
    <dbReference type="NCBI Taxonomy" id="33205"/>
    <lineage>
        <taxon>Eukaryota</taxon>
        <taxon>Fungi</taxon>
        <taxon>Dikarya</taxon>
        <taxon>Ascomycota</taxon>
        <taxon>Pezizomycotina</taxon>
        <taxon>Sordariomycetes</taxon>
        <taxon>Hypocreomycetidae</taxon>
        <taxon>Hypocreales</taxon>
        <taxon>Nectriaceae</taxon>
        <taxon>Fusarium</taxon>
    </lineage>
</organism>